<dbReference type="PANTHER" id="PTHR31465:SF1">
    <property type="entry name" value="PROTEIN RTA1-RELATED"/>
    <property type="match status" value="1"/>
</dbReference>
<dbReference type="OrthoDB" id="4521223at2759"/>
<evidence type="ECO:0000313" key="6">
    <source>
        <dbReference type="EMBL" id="KAF2150327.1"/>
    </source>
</evidence>
<keyword evidence="3 5" id="KW-1133">Transmembrane helix</keyword>
<feature type="transmembrane region" description="Helical" evidence="5">
    <location>
        <begin position="30"/>
        <end position="49"/>
    </location>
</feature>
<dbReference type="Proteomes" id="UP000799439">
    <property type="component" value="Unassembled WGS sequence"/>
</dbReference>
<dbReference type="PANTHER" id="PTHR31465">
    <property type="entry name" value="PROTEIN RTA1-RELATED"/>
    <property type="match status" value="1"/>
</dbReference>
<evidence type="ECO:0008006" key="8">
    <source>
        <dbReference type="Google" id="ProtNLM"/>
    </source>
</evidence>
<evidence type="ECO:0000256" key="1">
    <source>
        <dbReference type="ARBA" id="ARBA00004141"/>
    </source>
</evidence>
<feature type="transmembrane region" description="Helical" evidence="5">
    <location>
        <begin position="173"/>
        <end position="201"/>
    </location>
</feature>
<feature type="transmembrane region" description="Helical" evidence="5">
    <location>
        <begin position="56"/>
        <end position="75"/>
    </location>
</feature>
<dbReference type="InterPro" id="IPR007568">
    <property type="entry name" value="RTA1"/>
</dbReference>
<dbReference type="GO" id="GO:0016020">
    <property type="term" value="C:membrane"/>
    <property type="evidence" value="ECO:0007669"/>
    <property type="project" value="UniProtKB-SubCell"/>
</dbReference>
<dbReference type="AlphaFoldDB" id="A0A9P4MET9"/>
<keyword evidence="7" id="KW-1185">Reference proteome</keyword>
<evidence type="ECO:0000313" key="7">
    <source>
        <dbReference type="Proteomes" id="UP000799439"/>
    </source>
</evidence>
<evidence type="ECO:0000256" key="2">
    <source>
        <dbReference type="ARBA" id="ARBA00022692"/>
    </source>
</evidence>
<keyword evidence="4 5" id="KW-0472">Membrane</keyword>
<evidence type="ECO:0000256" key="5">
    <source>
        <dbReference type="SAM" id="Phobius"/>
    </source>
</evidence>
<dbReference type="EMBL" id="ML996089">
    <property type="protein sequence ID" value="KAF2150327.1"/>
    <property type="molecule type" value="Genomic_DNA"/>
</dbReference>
<feature type="transmembrane region" description="Helical" evidence="5">
    <location>
        <begin position="87"/>
        <end position="112"/>
    </location>
</feature>
<gene>
    <name evidence="6" type="ORF">K461DRAFT_322791</name>
</gene>
<dbReference type="Pfam" id="PF04479">
    <property type="entry name" value="RTA1"/>
    <property type="match status" value="1"/>
</dbReference>
<feature type="transmembrane region" description="Helical" evidence="5">
    <location>
        <begin position="260"/>
        <end position="277"/>
    </location>
</feature>
<sequence>MHHGYIDPNFPNPNGPEDATIVIYGYTPSFGANLAATILYALFLVVHFWQMIKYRYWSFSLVCLACLAETLGFALRCLSSRLDPYRISFFVGNYFLVTCAPVFISASIYVFVSNLSTWTNAHYGNEPVSLALRFTPKSLLWTFVGLDIVCTVLQITGAGLIGAKTSKQQDPAIVNRILIAGLAAQSISFILFLTVLILLVIKLSGIARRNSHAKILWRERRITCLAVIVASVLVLVRTVFRLVESAQGVFGFLSSHEHFFIALEMTPILAAVALLILKHPGRIFGRSKTMIKDRGSA</sequence>
<proteinExistence type="predicted"/>
<evidence type="ECO:0000256" key="3">
    <source>
        <dbReference type="ARBA" id="ARBA00022989"/>
    </source>
</evidence>
<feature type="transmembrane region" description="Helical" evidence="5">
    <location>
        <begin position="139"/>
        <end position="161"/>
    </location>
</feature>
<feature type="transmembrane region" description="Helical" evidence="5">
    <location>
        <begin position="222"/>
        <end position="240"/>
    </location>
</feature>
<comment type="subcellular location">
    <subcellularLocation>
        <location evidence="1">Membrane</location>
        <topology evidence="1">Multi-pass membrane protein</topology>
    </subcellularLocation>
</comment>
<accession>A0A9P4MET9</accession>
<organism evidence="6 7">
    <name type="scientific">Myriangium duriaei CBS 260.36</name>
    <dbReference type="NCBI Taxonomy" id="1168546"/>
    <lineage>
        <taxon>Eukaryota</taxon>
        <taxon>Fungi</taxon>
        <taxon>Dikarya</taxon>
        <taxon>Ascomycota</taxon>
        <taxon>Pezizomycotina</taxon>
        <taxon>Dothideomycetes</taxon>
        <taxon>Dothideomycetidae</taxon>
        <taxon>Myriangiales</taxon>
        <taxon>Myriangiaceae</taxon>
        <taxon>Myriangium</taxon>
    </lineage>
</organism>
<protein>
    <recommendedName>
        <fullName evidence="8">RTA1-domain-containing protein</fullName>
    </recommendedName>
</protein>
<reference evidence="6" key="1">
    <citation type="journal article" date="2020" name="Stud. Mycol.">
        <title>101 Dothideomycetes genomes: a test case for predicting lifestyles and emergence of pathogens.</title>
        <authorList>
            <person name="Haridas S."/>
            <person name="Albert R."/>
            <person name="Binder M."/>
            <person name="Bloem J."/>
            <person name="Labutti K."/>
            <person name="Salamov A."/>
            <person name="Andreopoulos B."/>
            <person name="Baker S."/>
            <person name="Barry K."/>
            <person name="Bills G."/>
            <person name="Bluhm B."/>
            <person name="Cannon C."/>
            <person name="Castanera R."/>
            <person name="Culley D."/>
            <person name="Daum C."/>
            <person name="Ezra D."/>
            <person name="Gonzalez J."/>
            <person name="Henrissat B."/>
            <person name="Kuo A."/>
            <person name="Liang C."/>
            <person name="Lipzen A."/>
            <person name="Lutzoni F."/>
            <person name="Magnuson J."/>
            <person name="Mondo S."/>
            <person name="Nolan M."/>
            <person name="Ohm R."/>
            <person name="Pangilinan J."/>
            <person name="Park H.-J."/>
            <person name="Ramirez L."/>
            <person name="Alfaro M."/>
            <person name="Sun H."/>
            <person name="Tritt A."/>
            <person name="Yoshinaga Y."/>
            <person name="Zwiers L.-H."/>
            <person name="Turgeon B."/>
            <person name="Goodwin S."/>
            <person name="Spatafora J."/>
            <person name="Crous P."/>
            <person name="Grigoriev I."/>
        </authorList>
    </citation>
    <scope>NUCLEOTIDE SEQUENCE</scope>
    <source>
        <strain evidence="6">CBS 260.36</strain>
    </source>
</reference>
<name>A0A9P4MET9_9PEZI</name>
<comment type="caution">
    <text evidence="6">The sequence shown here is derived from an EMBL/GenBank/DDBJ whole genome shotgun (WGS) entry which is preliminary data.</text>
</comment>
<evidence type="ECO:0000256" key="4">
    <source>
        <dbReference type="ARBA" id="ARBA00023136"/>
    </source>
</evidence>
<keyword evidence="2 5" id="KW-0812">Transmembrane</keyword>